<keyword evidence="2" id="KW-1185">Reference proteome</keyword>
<dbReference type="RefSeq" id="WP_112785781.1">
    <property type="nucleotide sequence ID" value="NZ_CP030041.1"/>
</dbReference>
<accession>A0A2Z4IP53</accession>
<reference evidence="1 2" key="1">
    <citation type="submission" date="2018-06" db="EMBL/GenBank/DDBJ databases">
        <title>Echinicola strongylocentroti sp. nov., isolated from a sea urchin Strongylocentrotus intermedius.</title>
        <authorList>
            <person name="Bae S.S."/>
        </authorList>
    </citation>
    <scope>NUCLEOTIDE SEQUENCE [LARGE SCALE GENOMIC DNA]</scope>
    <source>
        <strain evidence="1 2">MEBiC08714</strain>
    </source>
</reference>
<dbReference type="KEGG" id="est:DN752_20935"/>
<dbReference type="AlphaFoldDB" id="A0A2Z4IP53"/>
<evidence type="ECO:0000313" key="1">
    <source>
        <dbReference type="EMBL" id="AWW32408.1"/>
    </source>
</evidence>
<name>A0A2Z4IP53_9BACT</name>
<organism evidence="1 2">
    <name type="scientific">Echinicola strongylocentroti</name>
    <dbReference type="NCBI Taxonomy" id="1795355"/>
    <lineage>
        <taxon>Bacteria</taxon>
        <taxon>Pseudomonadati</taxon>
        <taxon>Bacteroidota</taxon>
        <taxon>Cytophagia</taxon>
        <taxon>Cytophagales</taxon>
        <taxon>Cyclobacteriaceae</taxon>
        <taxon>Echinicola</taxon>
    </lineage>
</organism>
<dbReference type="OrthoDB" id="9892972at2"/>
<dbReference type="EMBL" id="CP030041">
    <property type="protein sequence ID" value="AWW32408.1"/>
    <property type="molecule type" value="Genomic_DNA"/>
</dbReference>
<sequence length="103" mass="11541">MKSKVADTLTRFANARERAYRASGSLSMAKANAIHKVKNVAAYFSEKSETVQLKAVKQIEGELMLIIPHEQSRFKGLRENIINLIQQCHAVRNNSQSQVQAAE</sequence>
<dbReference type="Proteomes" id="UP000248688">
    <property type="component" value="Chromosome"/>
</dbReference>
<protein>
    <submittedName>
        <fullName evidence="1">Uncharacterized protein</fullName>
    </submittedName>
</protein>
<gene>
    <name evidence="1" type="ORF">DN752_20935</name>
</gene>
<proteinExistence type="predicted"/>
<evidence type="ECO:0000313" key="2">
    <source>
        <dbReference type="Proteomes" id="UP000248688"/>
    </source>
</evidence>